<dbReference type="Gene3D" id="3.40.50.720">
    <property type="entry name" value="NAD(P)-binding Rossmann-like Domain"/>
    <property type="match status" value="1"/>
</dbReference>
<dbReference type="AlphaFoldDB" id="A0A6J7SHX6"/>
<evidence type="ECO:0000259" key="3">
    <source>
        <dbReference type="Pfam" id="PF22725"/>
    </source>
</evidence>
<keyword evidence="1" id="KW-0560">Oxidoreductase</keyword>
<dbReference type="Pfam" id="PF01408">
    <property type="entry name" value="GFO_IDH_MocA"/>
    <property type="match status" value="1"/>
</dbReference>
<evidence type="ECO:0000313" key="5">
    <source>
        <dbReference type="EMBL" id="CAB5040787.1"/>
    </source>
</evidence>
<reference evidence="5" key="1">
    <citation type="submission" date="2020-05" db="EMBL/GenBank/DDBJ databases">
        <authorList>
            <person name="Chiriac C."/>
            <person name="Salcher M."/>
            <person name="Ghai R."/>
            <person name="Kavagutti S V."/>
        </authorList>
    </citation>
    <scope>NUCLEOTIDE SEQUENCE</scope>
</reference>
<proteinExistence type="predicted"/>
<dbReference type="GO" id="GO:0000166">
    <property type="term" value="F:nucleotide binding"/>
    <property type="evidence" value="ECO:0007669"/>
    <property type="project" value="InterPro"/>
</dbReference>
<dbReference type="InterPro" id="IPR036291">
    <property type="entry name" value="NAD(P)-bd_dom_sf"/>
</dbReference>
<feature type="domain" description="GFO/IDH/MocA-like oxidoreductase" evidence="3">
    <location>
        <begin position="132"/>
        <end position="250"/>
    </location>
</feature>
<evidence type="ECO:0000259" key="2">
    <source>
        <dbReference type="Pfam" id="PF01408"/>
    </source>
</evidence>
<evidence type="ECO:0000313" key="4">
    <source>
        <dbReference type="EMBL" id="CAB4852244.1"/>
    </source>
</evidence>
<dbReference type="InterPro" id="IPR000683">
    <property type="entry name" value="Gfo/Idh/MocA-like_OxRdtase_N"/>
</dbReference>
<dbReference type="Pfam" id="PF22725">
    <property type="entry name" value="GFO_IDH_MocA_C3"/>
    <property type="match status" value="1"/>
</dbReference>
<dbReference type="InterPro" id="IPR050463">
    <property type="entry name" value="Gfo/Idh/MocA_oxidrdct_glycsds"/>
</dbReference>
<feature type="domain" description="Gfo/Idh/MocA-like oxidoreductase N-terminal" evidence="2">
    <location>
        <begin position="4"/>
        <end position="121"/>
    </location>
</feature>
<dbReference type="InterPro" id="IPR055170">
    <property type="entry name" value="GFO_IDH_MocA-like_dom"/>
</dbReference>
<dbReference type="EMBL" id="CAFBPU010000085">
    <property type="protein sequence ID" value="CAB5040787.1"/>
    <property type="molecule type" value="Genomic_DNA"/>
</dbReference>
<dbReference type="SUPFAM" id="SSF55347">
    <property type="entry name" value="Glyceraldehyde-3-phosphate dehydrogenase-like, C-terminal domain"/>
    <property type="match status" value="1"/>
</dbReference>
<protein>
    <submittedName>
        <fullName evidence="5">Unannotated protein</fullName>
    </submittedName>
</protein>
<dbReference type="GO" id="GO:0016491">
    <property type="term" value="F:oxidoreductase activity"/>
    <property type="evidence" value="ECO:0007669"/>
    <property type="project" value="UniProtKB-KW"/>
</dbReference>
<dbReference type="SUPFAM" id="SSF51735">
    <property type="entry name" value="NAD(P)-binding Rossmann-fold domains"/>
    <property type="match status" value="1"/>
</dbReference>
<accession>A0A6J7SHX6</accession>
<dbReference type="EMBL" id="CAFBIZ010000246">
    <property type="protein sequence ID" value="CAB4852244.1"/>
    <property type="molecule type" value="Genomic_DNA"/>
</dbReference>
<organism evidence="5">
    <name type="scientific">freshwater metagenome</name>
    <dbReference type="NCBI Taxonomy" id="449393"/>
    <lineage>
        <taxon>unclassified sequences</taxon>
        <taxon>metagenomes</taxon>
        <taxon>ecological metagenomes</taxon>
    </lineage>
</organism>
<dbReference type="Gene3D" id="3.30.360.10">
    <property type="entry name" value="Dihydrodipicolinate Reductase, domain 2"/>
    <property type="match status" value="1"/>
</dbReference>
<gene>
    <name evidence="4" type="ORF">UFOPK3268_01571</name>
    <name evidence="5" type="ORF">UFOPK4150_02388</name>
</gene>
<sequence length="338" mass="34853">MSVGWGLIGTGRVAAQMADAIGRAEGTHAASVLSRDSARGAAFAANHGVATVAGSLEELLVNDAVDVVYVASPNGLHVAQTLAAADAGKHVLCEKPMATSLGDCDLMDRRCRERGVQLGIAFQYRQHPAHIAMRQAVRDGLIGRPVLADAAVCLPAMSTPDWYGDPALAGGGVIPMSGVHRLDLISFILEAPPVRVCAMLSTRDADRPYEDTAAAVVAFEGGATATVRFAMDVPYGGDPIAIHGTEGSLEARGTTSQWWGGGGGEVTLRVRGSTHKTSYDSVDLYQLQVESFVAQIGGRSTSVGTARDGAAAVVLTAAIVDASNSGTTVTVGPGLPRH</sequence>
<dbReference type="PANTHER" id="PTHR43818:SF11">
    <property type="entry name" value="BCDNA.GH03377"/>
    <property type="match status" value="1"/>
</dbReference>
<dbReference type="PANTHER" id="PTHR43818">
    <property type="entry name" value="BCDNA.GH03377"/>
    <property type="match status" value="1"/>
</dbReference>
<evidence type="ECO:0000256" key="1">
    <source>
        <dbReference type="ARBA" id="ARBA00023002"/>
    </source>
</evidence>
<name>A0A6J7SHX6_9ZZZZ</name>